<evidence type="ECO:0000313" key="1">
    <source>
        <dbReference type="EMBL" id="KAF3448940.1"/>
    </source>
</evidence>
<proteinExistence type="predicted"/>
<dbReference type="EMBL" id="VOIH02000004">
    <property type="protein sequence ID" value="KAF3448940.1"/>
    <property type="molecule type" value="Genomic_DNA"/>
</dbReference>
<comment type="caution">
    <text evidence="1">The sequence shown here is derived from an EMBL/GenBank/DDBJ whole genome shotgun (WGS) entry which is preliminary data.</text>
</comment>
<dbReference type="PANTHER" id="PTHR31513">
    <property type="entry name" value="EPHRIN TYPE-B RECEPTOR"/>
    <property type="match status" value="1"/>
</dbReference>
<accession>A0A8K0MKK3</accession>
<dbReference type="PANTHER" id="PTHR31513:SF2">
    <property type="entry name" value="MRAZ"/>
    <property type="match status" value="1"/>
</dbReference>
<protein>
    <submittedName>
        <fullName evidence="1">Uncharacterized protein</fullName>
    </submittedName>
</protein>
<dbReference type="AlphaFoldDB" id="A0A8K0MKK3"/>
<gene>
    <name evidence="1" type="ORF">FNV43_RR09658</name>
</gene>
<name>A0A8K0MKK3_9ROSA</name>
<sequence length="97" mass="10200">MMVLVEDMVAEPWSYGSKGSGASDEYPFGGNGGGDVKLLVKDLLYVNGSVTAEGGDRGSTNGGGSGREVWWKGQIGSGLNQKSKHDLAMTVEDFLEN</sequence>
<organism evidence="1 2">
    <name type="scientific">Rhamnella rubrinervis</name>
    <dbReference type="NCBI Taxonomy" id="2594499"/>
    <lineage>
        <taxon>Eukaryota</taxon>
        <taxon>Viridiplantae</taxon>
        <taxon>Streptophyta</taxon>
        <taxon>Embryophyta</taxon>
        <taxon>Tracheophyta</taxon>
        <taxon>Spermatophyta</taxon>
        <taxon>Magnoliopsida</taxon>
        <taxon>eudicotyledons</taxon>
        <taxon>Gunneridae</taxon>
        <taxon>Pentapetalae</taxon>
        <taxon>rosids</taxon>
        <taxon>fabids</taxon>
        <taxon>Rosales</taxon>
        <taxon>Rhamnaceae</taxon>
        <taxon>rhamnoid group</taxon>
        <taxon>Rhamneae</taxon>
        <taxon>Rhamnella</taxon>
    </lineage>
</organism>
<dbReference type="Proteomes" id="UP000796880">
    <property type="component" value="Unassembled WGS sequence"/>
</dbReference>
<evidence type="ECO:0000313" key="2">
    <source>
        <dbReference type="Proteomes" id="UP000796880"/>
    </source>
</evidence>
<reference evidence="1" key="1">
    <citation type="submission" date="2020-03" db="EMBL/GenBank/DDBJ databases">
        <title>A high-quality chromosome-level genome assembly of a woody plant with both climbing and erect habits, Rhamnella rubrinervis.</title>
        <authorList>
            <person name="Lu Z."/>
            <person name="Yang Y."/>
            <person name="Zhu X."/>
            <person name="Sun Y."/>
        </authorList>
    </citation>
    <scope>NUCLEOTIDE SEQUENCE</scope>
    <source>
        <strain evidence="1">BYM</strain>
        <tissue evidence="1">Leaf</tissue>
    </source>
</reference>
<keyword evidence="2" id="KW-1185">Reference proteome</keyword>